<comment type="caution">
    <text evidence="5">The sequence shown here is derived from an EMBL/GenBank/DDBJ whole genome shotgun (WGS) entry which is preliminary data.</text>
</comment>
<dbReference type="CDD" id="cd03293">
    <property type="entry name" value="ABC_NrtD_SsuB_transporters"/>
    <property type="match status" value="1"/>
</dbReference>
<organism evidence="5 6">
    <name type="scientific">Sediminivirga luteola</name>
    <dbReference type="NCBI Taxonomy" id="1774748"/>
    <lineage>
        <taxon>Bacteria</taxon>
        <taxon>Bacillati</taxon>
        <taxon>Actinomycetota</taxon>
        <taxon>Actinomycetes</taxon>
        <taxon>Micrococcales</taxon>
        <taxon>Brevibacteriaceae</taxon>
        <taxon>Sediminivirga</taxon>
    </lineage>
</organism>
<proteinExistence type="predicted"/>
<feature type="domain" description="ABC transporter" evidence="4">
    <location>
        <begin position="21"/>
        <end position="247"/>
    </location>
</feature>
<dbReference type="EMBL" id="BMFY01000012">
    <property type="protein sequence ID" value="GGA21543.1"/>
    <property type="molecule type" value="Genomic_DNA"/>
</dbReference>
<dbReference type="AlphaFoldDB" id="A0A8J2TZW6"/>
<sequence>MTEHTGQAGTSSAHSATQDAVALRAVGKSFSAHTVLRDVTLQIPARRIVAIIGASGSGKSTLLRLIGGLDTPTDGAVNIDGRAVAQYDPRCAFAFQEARLLPWRTVADNVALGLPRDEDRARGRTRIGELLELVGLTEFAGHKPKEISGGMAQRTSLARALARTPSVLLLDEPFGALDALTRLRMHDLLLDVHAAEPTTVIFVTHDVDEALVLADTIVVLGKEEGRPGATVLQTVSPSQQRPRSHSDPEFTRLRQQLLAALGVQLRSEA</sequence>
<dbReference type="Proteomes" id="UP000616114">
    <property type="component" value="Unassembled WGS sequence"/>
</dbReference>
<dbReference type="InterPro" id="IPR027417">
    <property type="entry name" value="P-loop_NTPase"/>
</dbReference>
<evidence type="ECO:0000259" key="4">
    <source>
        <dbReference type="PROSITE" id="PS50893"/>
    </source>
</evidence>
<dbReference type="InterPro" id="IPR050166">
    <property type="entry name" value="ABC_transporter_ATP-bind"/>
</dbReference>
<evidence type="ECO:0000256" key="3">
    <source>
        <dbReference type="ARBA" id="ARBA00022840"/>
    </source>
</evidence>
<evidence type="ECO:0000313" key="5">
    <source>
        <dbReference type="EMBL" id="GGA21543.1"/>
    </source>
</evidence>
<dbReference type="Pfam" id="PF00005">
    <property type="entry name" value="ABC_tran"/>
    <property type="match status" value="1"/>
</dbReference>
<dbReference type="InterPro" id="IPR003439">
    <property type="entry name" value="ABC_transporter-like_ATP-bd"/>
</dbReference>
<reference evidence="5" key="1">
    <citation type="journal article" date="2014" name="Int. J. Syst. Evol. Microbiol.">
        <title>Complete genome sequence of Corynebacterium casei LMG S-19264T (=DSM 44701T), isolated from a smear-ripened cheese.</title>
        <authorList>
            <consortium name="US DOE Joint Genome Institute (JGI-PGF)"/>
            <person name="Walter F."/>
            <person name="Albersmeier A."/>
            <person name="Kalinowski J."/>
            <person name="Ruckert C."/>
        </authorList>
    </citation>
    <scope>NUCLEOTIDE SEQUENCE</scope>
    <source>
        <strain evidence="5">CGMCC 1.12785</strain>
    </source>
</reference>
<dbReference type="GO" id="GO:0005524">
    <property type="term" value="F:ATP binding"/>
    <property type="evidence" value="ECO:0007669"/>
    <property type="project" value="UniProtKB-KW"/>
</dbReference>
<evidence type="ECO:0000256" key="1">
    <source>
        <dbReference type="ARBA" id="ARBA00022448"/>
    </source>
</evidence>
<protein>
    <submittedName>
        <fullName evidence="5">ABC transporter</fullName>
    </submittedName>
</protein>
<name>A0A8J2TZW6_9MICO</name>
<keyword evidence="6" id="KW-1185">Reference proteome</keyword>
<dbReference type="RefSeq" id="WP_188551303.1">
    <property type="nucleotide sequence ID" value="NZ_BMFY01000012.1"/>
</dbReference>
<dbReference type="SUPFAM" id="SSF52540">
    <property type="entry name" value="P-loop containing nucleoside triphosphate hydrolases"/>
    <property type="match status" value="1"/>
</dbReference>
<gene>
    <name evidence="5" type="ORF">GCM10011333_25740</name>
</gene>
<dbReference type="InterPro" id="IPR003593">
    <property type="entry name" value="AAA+_ATPase"/>
</dbReference>
<evidence type="ECO:0000313" key="6">
    <source>
        <dbReference type="Proteomes" id="UP000616114"/>
    </source>
</evidence>
<dbReference type="SMART" id="SM00382">
    <property type="entry name" value="AAA"/>
    <property type="match status" value="1"/>
</dbReference>
<dbReference type="PANTHER" id="PTHR42788">
    <property type="entry name" value="TAURINE IMPORT ATP-BINDING PROTEIN-RELATED"/>
    <property type="match status" value="1"/>
</dbReference>
<keyword evidence="1" id="KW-0813">Transport</keyword>
<dbReference type="Gene3D" id="3.40.50.300">
    <property type="entry name" value="P-loop containing nucleotide triphosphate hydrolases"/>
    <property type="match status" value="1"/>
</dbReference>
<evidence type="ECO:0000256" key="2">
    <source>
        <dbReference type="ARBA" id="ARBA00022741"/>
    </source>
</evidence>
<reference evidence="5" key="2">
    <citation type="submission" date="2020-09" db="EMBL/GenBank/DDBJ databases">
        <authorList>
            <person name="Sun Q."/>
            <person name="Zhou Y."/>
        </authorList>
    </citation>
    <scope>NUCLEOTIDE SEQUENCE</scope>
    <source>
        <strain evidence="5">CGMCC 1.12785</strain>
    </source>
</reference>
<dbReference type="GO" id="GO:0016887">
    <property type="term" value="F:ATP hydrolysis activity"/>
    <property type="evidence" value="ECO:0007669"/>
    <property type="project" value="InterPro"/>
</dbReference>
<dbReference type="PROSITE" id="PS50893">
    <property type="entry name" value="ABC_TRANSPORTER_2"/>
    <property type="match status" value="1"/>
</dbReference>
<keyword evidence="2" id="KW-0547">Nucleotide-binding</keyword>
<dbReference type="PANTHER" id="PTHR42788:SF13">
    <property type="entry name" value="ALIPHATIC SULFONATES IMPORT ATP-BINDING PROTEIN SSUB"/>
    <property type="match status" value="1"/>
</dbReference>
<accession>A0A8J2TZW6</accession>
<keyword evidence="3" id="KW-0067">ATP-binding</keyword>